<sequence>MKNTKKNHKMSEWQHLIFFHKMGLFGSEDMGLSGGNFRTNFSQGEAPYCWAAMKTQIAEKYLKLCTHGIFKDGGKYIVHGKNRHTAIFLIGSLFFFYVP</sequence>
<dbReference type="AlphaFoldDB" id="A0A8D8ZZ65"/>
<proteinExistence type="predicted"/>
<dbReference type="EMBL" id="HBUF01545278">
    <property type="protein sequence ID" value="CAG6756658.1"/>
    <property type="molecule type" value="Transcribed_RNA"/>
</dbReference>
<accession>A0A8D8ZZ65</accession>
<reference evidence="1" key="1">
    <citation type="submission" date="2021-05" db="EMBL/GenBank/DDBJ databases">
        <authorList>
            <person name="Alioto T."/>
            <person name="Alioto T."/>
            <person name="Gomez Garrido J."/>
        </authorList>
    </citation>
    <scope>NUCLEOTIDE SEQUENCE</scope>
</reference>
<organism evidence="1">
    <name type="scientific">Cacopsylla melanoneura</name>
    <dbReference type="NCBI Taxonomy" id="428564"/>
    <lineage>
        <taxon>Eukaryota</taxon>
        <taxon>Metazoa</taxon>
        <taxon>Ecdysozoa</taxon>
        <taxon>Arthropoda</taxon>
        <taxon>Hexapoda</taxon>
        <taxon>Insecta</taxon>
        <taxon>Pterygota</taxon>
        <taxon>Neoptera</taxon>
        <taxon>Paraneoptera</taxon>
        <taxon>Hemiptera</taxon>
        <taxon>Sternorrhyncha</taxon>
        <taxon>Psylloidea</taxon>
        <taxon>Psyllidae</taxon>
        <taxon>Psyllinae</taxon>
        <taxon>Cacopsylla</taxon>
    </lineage>
</organism>
<dbReference type="EMBL" id="HBUF01545286">
    <property type="protein sequence ID" value="CAG6756693.1"/>
    <property type="molecule type" value="Transcribed_RNA"/>
</dbReference>
<dbReference type="EMBL" id="HBUF01545280">
    <property type="protein sequence ID" value="CAG6756667.1"/>
    <property type="molecule type" value="Transcribed_RNA"/>
</dbReference>
<protein>
    <submittedName>
        <fullName evidence="1">Uncharacterized protein</fullName>
    </submittedName>
</protein>
<evidence type="ECO:0000313" key="1">
    <source>
        <dbReference type="EMBL" id="CAG6756693.1"/>
    </source>
</evidence>
<name>A0A8D8ZZ65_9HEMI</name>